<evidence type="ECO:0000259" key="3">
    <source>
        <dbReference type="PROSITE" id="PS50158"/>
    </source>
</evidence>
<keyword evidence="1" id="KW-0863">Zinc-finger</keyword>
<dbReference type="SUPFAM" id="SSF68906">
    <property type="entry name" value="SAP domain"/>
    <property type="match status" value="1"/>
</dbReference>
<dbReference type="RefSeq" id="XP_044317133.1">
    <property type="nucleotide sequence ID" value="XM_044461198.1"/>
</dbReference>
<dbReference type="PROSITE" id="PS50158">
    <property type="entry name" value="ZF_CCHC"/>
    <property type="match status" value="2"/>
</dbReference>
<keyword evidence="1" id="KW-0479">Metal-binding</keyword>
<dbReference type="SMART" id="SM00513">
    <property type="entry name" value="SAP"/>
    <property type="match status" value="1"/>
</dbReference>
<dbReference type="InterPro" id="IPR036875">
    <property type="entry name" value="Znf_CCHC_sf"/>
</dbReference>
<evidence type="ECO:0000313" key="6">
    <source>
        <dbReference type="Proteomes" id="UP001652680"/>
    </source>
</evidence>
<keyword evidence="2" id="KW-0175">Coiled coil</keyword>
<reference evidence="6" key="1">
    <citation type="journal article" date="2021" name="Elife">
        <title>Highly contiguous assemblies of 101 drosophilid genomes.</title>
        <authorList>
            <person name="Kim B.Y."/>
            <person name="Wang J.R."/>
            <person name="Miller D.E."/>
            <person name="Barmina O."/>
            <person name="Delaney E."/>
            <person name="Thompson A."/>
            <person name="Comeault A.A."/>
            <person name="Peede D."/>
            <person name="D'Agostino E.R."/>
            <person name="Pelaez J."/>
            <person name="Aguilar J.M."/>
            <person name="Haji D."/>
            <person name="Matsunaga T."/>
            <person name="Armstrong E.E."/>
            <person name="Zych M."/>
            <person name="Ogawa Y."/>
            <person name="Stamenkovic-Radak M."/>
            <person name="Jelic M."/>
            <person name="Veselinovic M.S."/>
            <person name="Tanaskovic M."/>
            <person name="Eric P."/>
            <person name="Gao J.J."/>
            <person name="Katoh T.K."/>
            <person name="Toda M.J."/>
            <person name="Watabe H."/>
            <person name="Watada M."/>
            <person name="Davis J.S."/>
            <person name="Moyle L.C."/>
            <person name="Manoli G."/>
            <person name="Bertolini E."/>
            <person name="Kostal V."/>
            <person name="Hawley R.S."/>
            <person name="Takahashi A."/>
            <person name="Jones C.D."/>
            <person name="Price D.K."/>
            <person name="Whiteman N."/>
            <person name="Kopp A."/>
            <person name="Matute D.R."/>
            <person name="Petrov D.A."/>
        </authorList>
    </citation>
    <scope>NUCLEOTIDE SEQUENCE [LARGE SCALE GENOMIC DNA]</scope>
</reference>
<feature type="domain" description="SAP" evidence="4">
    <location>
        <begin position="6"/>
        <end position="40"/>
    </location>
</feature>
<dbReference type="Pfam" id="PF02037">
    <property type="entry name" value="SAP"/>
    <property type="match status" value="1"/>
</dbReference>
<dbReference type="SMART" id="SM00343">
    <property type="entry name" value="ZnF_C2HC"/>
    <property type="match status" value="2"/>
</dbReference>
<evidence type="ECO:0000256" key="1">
    <source>
        <dbReference type="PROSITE-ProRule" id="PRU00047"/>
    </source>
</evidence>
<feature type="domain" description="CCHC-type" evidence="3">
    <location>
        <begin position="390"/>
        <end position="406"/>
    </location>
</feature>
<sequence length="441" mass="48547">MDLIDAQQFTVVQLKRWLAALNLPTSGNKAELAARLNSVDSGIRGTRPQTPLLENDDLLQELALDDDLGENSSVEDADLRSELISAAATRPKGDEWFDVADGVLSLQQIRAEIEAGKKELQNILAQIRDASQAVASDVINNAKNCNQAVVAGEVMQAVVGENVNEVVGEKIPNTDKSADIDIGTDIDVNKGVEQRQMAEVNKGLQSTNFSLSLAKEIIMDYDGSSCANIWTQQVRNIADLYNLDAVGVKIVIVSKLKGIAQRWLHANATRIMEPAENLLEQLILAFSDKLSKAEARRKFENLKWHHTEKFAVYFEAKTMLASSINIEPDELVDQIVEGIPAQNLRDQARIQCFTDPMQILRAFAGIRLSKPKEFVSKVMTTNRSNNGGLRCANCNARGHIAKDCRKPAREPGSCYACGKFGHFVAQCEEKKGNAENNYHAS</sequence>
<evidence type="ECO:0000256" key="2">
    <source>
        <dbReference type="SAM" id="Coils"/>
    </source>
</evidence>
<evidence type="ECO:0000313" key="5">
    <source>
        <dbReference type="EnsemblMetazoa" id="XP_044317133.1"/>
    </source>
</evidence>
<dbReference type="Proteomes" id="UP001652680">
    <property type="component" value="Unassembled WGS sequence"/>
</dbReference>
<feature type="domain" description="CCHC-type" evidence="3">
    <location>
        <begin position="414"/>
        <end position="429"/>
    </location>
</feature>
<dbReference type="Gene3D" id="1.10.720.30">
    <property type="entry name" value="SAP domain"/>
    <property type="match status" value="1"/>
</dbReference>
<keyword evidence="6" id="KW-1185">Reference proteome</keyword>
<dbReference type="InterPro" id="IPR036361">
    <property type="entry name" value="SAP_dom_sf"/>
</dbReference>
<dbReference type="Gene3D" id="4.10.60.10">
    <property type="entry name" value="Zinc finger, CCHC-type"/>
    <property type="match status" value="1"/>
</dbReference>
<organism evidence="5 6">
    <name type="scientific">Drosophila rhopaloa</name>
    <name type="common">Fruit fly</name>
    <dbReference type="NCBI Taxonomy" id="1041015"/>
    <lineage>
        <taxon>Eukaryota</taxon>
        <taxon>Metazoa</taxon>
        <taxon>Ecdysozoa</taxon>
        <taxon>Arthropoda</taxon>
        <taxon>Hexapoda</taxon>
        <taxon>Insecta</taxon>
        <taxon>Pterygota</taxon>
        <taxon>Neoptera</taxon>
        <taxon>Endopterygota</taxon>
        <taxon>Diptera</taxon>
        <taxon>Brachycera</taxon>
        <taxon>Muscomorpha</taxon>
        <taxon>Ephydroidea</taxon>
        <taxon>Drosophilidae</taxon>
        <taxon>Drosophila</taxon>
        <taxon>Sophophora</taxon>
    </lineage>
</organism>
<dbReference type="SUPFAM" id="SSF57756">
    <property type="entry name" value="Retrovirus zinc finger-like domains"/>
    <property type="match status" value="1"/>
</dbReference>
<dbReference type="PROSITE" id="PS50800">
    <property type="entry name" value="SAP"/>
    <property type="match status" value="1"/>
</dbReference>
<reference evidence="5" key="2">
    <citation type="submission" date="2025-05" db="UniProtKB">
        <authorList>
            <consortium name="EnsemblMetazoa"/>
        </authorList>
    </citation>
    <scope>IDENTIFICATION</scope>
</reference>
<name>A0ABM5JE86_DRORH</name>
<dbReference type="InterPro" id="IPR003034">
    <property type="entry name" value="SAP_dom"/>
</dbReference>
<dbReference type="EnsemblMetazoa" id="XM_044461198.1">
    <property type="protein sequence ID" value="XP_044317133.1"/>
    <property type="gene ID" value="LOC123037989"/>
</dbReference>
<feature type="coiled-coil region" evidence="2">
    <location>
        <begin position="106"/>
        <end position="133"/>
    </location>
</feature>
<keyword evidence="1" id="KW-0862">Zinc</keyword>
<proteinExistence type="predicted"/>
<accession>A0ABM5JE86</accession>
<evidence type="ECO:0008006" key="7">
    <source>
        <dbReference type="Google" id="ProtNLM"/>
    </source>
</evidence>
<dbReference type="GeneID" id="123037989"/>
<dbReference type="Pfam" id="PF00098">
    <property type="entry name" value="zf-CCHC"/>
    <property type="match status" value="1"/>
</dbReference>
<evidence type="ECO:0000259" key="4">
    <source>
        <dbReference type="PROSITE" id="PS50800"/>
    </source>
</evidence>
<protein>
    <recommendedName>
        <fullName evidence="7">Gag polyprotein</fullName>
    </recommendedName>
</protein>
<dbReference type="InterPro" id="IPR001878">
    <property type="entry name" value="Znf_CCHC"/>
</dbReference>